<feature type="domain" description="SRR1-like" evidence="2">
    <location>
        <begin position="173"/>
        <end position="304"/>
    </location>
</feature>
<dbReference type="PANTHER" id="PTHR42080">
    <property type="entry name" value="SRR1 DOMAIN-CONTAINING PROTEIN"/>
    <property type="match status" value="1"/>
</dbReference>
<proteinExistence type="predicted"/>
<accession>A0A553HZU2</accession>
<reference evidence="4" key="1">
    <citation type="submission" date="2019-06" db="EMBL/GenBank/DDBJ databases">
        <title>Draft genome sequence of the griseofulvin-producing fungus Xylaria cubensis strain G536.</title>
        <authorList>
            <person name="Mead M.E."/>
            <person name="Raja H.A."/>
            <person name="Steenwyk J.L."/>
            <person name="Knowles S.L."/>
            <person name="Oberlies N.H."/>
            <person name="Rokas A."/>
        </authorList>
    </citation>
    <scope>NUCLEOTIDE SEQUENCE [LARGE SCALE GENOMIC DNA]</scope>
    <source>
        <strain evidence="4">G536</strain>
    </source>
</reference>
<dbReference type="Pfam" id="PF07985">
    <property type="entry name" value="SRR1"/>
    <property type="match status" value="1"/>
</dbReference>
<organism evidence="3 4">
    <name type="scientific">Xylaria flabelliformis</name>
    <dbReference type="NCBI Taxonomy" id="2512241"/>
    <lineage>
        <taxon>Eukaryota</taxon>
        <taxon>Fungi</taxon>
        <taxon>Dikarya</taxon>
        <taxon>Ascomycota</taxon>
        <taxon>Pezizomycotina</taxon>
        <taxon>Sordariomycetes</taxon>
        <taxon>Xylariomycetidae</taxon>
        <taxon>Xylariales</taxon>
        <taxon>Xylariaceae</taxon>
        <taxon>Xylaria</taxon>
    </lineage>
</organism>
<name>A0A553HZU2_9PEZI</name>
<dbReference type="EMBL" id="VFLP01000029">
    <property type="protein sequence ID" value="TRX93470.1"/>
    <property type="molecule type" value="Genomic_DNA"/>
</dbReference>
<feature type="region of interest" description="Disordered" evidence="1">
    <location>
        <begin position="1"/>
        <end position="25"/>
    </location>
</feature>
<dbReference type="OrthoDB" id="5230585at2759"/>
<evidence type="ECO:0000256" key="1">
    <source>
        <dbReference type="SAM" id="MobiDB-lite"/>
    </source>
</evidence>
<dbReference type="InterPro" id="IPR012942">
    <property type="entry name" value="SRR1-like"/>
</dbReference>
<dbReference type="Proteomes" id="UP000319160">
    <property type="component" value="Unassembled WGS sequence"/>
</dbReference>
<gene>
    <name evidence="3" type="ORF">FHL15_005745</name>
</gene>
<dbReference type="AlphaFoldDB" id="A0A553HZU2"/>
<dbReference type="PANTHER" id="PTHR42080:SF1">
    <property type="entry name" value="SRR1-LIKE DOMAIN-CONTAINING PROTEIN"/>
    <property type="match status" value="1"/>
</dbReference>
<comment type="caution">
    <text evidence="3">The sequence shown here is derived from an EMBL/GenBank/DDBJ whole genome shotgun (WGS) entry which is preliminary data.</text>
</comment>
<keyword evidence="4" id="KW-1185">Reference proteome</keyword>
<evidence type="ECO:0000313" key="4">
    <source>
        <dbReference type="Proteomes" id="UP000319160"/>
    </source>
</evidence>
<sequence length="309" mass="35614">MEGKTFESRTIAAYASPPQEDEPMGNAVGDRPAAPTGLALYKRGEPLWHRELLEDIRAQMKEHVKLFVIHYIDCSLVPQTNLAYEHPDTWHTKLVFFGYRHLIDQSIQNSPSGLQYASYAIRQRSVYDLEYPYLFPQYGIDELDREFRIASKAWVKHDARHKLAAALFGLELPPNINKVICFGLGNHLTKEFEYWTQHPAAITIKNVLKIKFGWKVRLLTHFPEYTSDTKAVLEKHGFEVIGRNGIDGFLEVDENSLVFCKPSDIPVRQILADLARPAVIITRPFREADLNWVDKTEKDDRPRLGLLNW</sequence>
<evidence type="ECO:0000313" key="3">
    <source>
        <dbReference type="EMBL" id="TRX93470.1"/>
    </source>
</evidence>
<protein>
    <recommendedName>
        <fullName evidence="2">SRR1-like domain-containing protein</fullName>
    </recommendedName>
</protein>
<evidence type="ECO:0000259" key="2">
    <source>
        <dbReference type="Pfam" id="PF07985"/>
    </source>
</evidence>